<organism evidence="2 3">
    <name type="scientific">Pedobacter nyackensis</name>
    <dbReference type="NCBI Taxonomy" id="475255"/>
    <lineage>
        <taxon>Bacteria</taxon>
        <taxon>Pseudomonadati</taxon>
        <taxon>Bacteroidota</taxon>
        <taxon>Sphingobacteriia</taxon>
        <taxon>Sphingobacteriales</taxon>
        <taxon>Sphingobacteriaceae</taxon>
        <taxon>Pedobacter</taxon>
    </lineage>
</organism>
<dbReference type="EMBL" id="FWYB01000001">
    <property type="protein sequence ID" value="SMC60918.1"/>
    <property type="molecule type" value="Genomic_DNA"/>
</dbReference>
<sequence>MMLLIIALTVYKASGQQPVLWTASAKPLKDNTFEIRLIASISDGWYIYSQFMGNKGPLPTSITYKKNPSVDILGKVEEIGELKQKYESSFGIDVKYYYNKVEFIQQVKLNGKLPVTLNGSVAYMGCNAQMCMPPQVEDFKVVLR</sequence>
<gene>
    <name evidence="2" type="ORF">SAMN04488101_101679</name>
</gene>
<keyword evidence="3" id="KW-1185">Reference proteome</keyword>
<feature type="domain" description="Thiol:disulfide interchange protein DsbD N-terminal" evidence="1">
    <location>
        <begin position="27"/>
        <end position="141"/>
    </location>
</feature>
<proteinExistence type="predicted"/>
<dbReference type="STRING" id="475255.SAMN04488101_101679"/>
<protein>
    <submittedName>
        <fullName evidence="2">Disulphide bond corrector protein DsbC</fullName>
    </submittedName>
</protein>
<evidence type="ECO:0000259" key="1">
    <source>
        <dbReference type="Pfam" id="PF11412"/>
    </source>
</evidence>
<evidence type="ECO:0000313" key="3">
    <source>
        <dbReference type="Proteomes" id="UP000192678"/>
    </source>
</evidence>
<dbReference type="InterPro" id="IPR036929">
    <property type="entry name" value="DsbDN_sf"/>
</dbReference>
<reference evidence="2 3" key="1">
    <citation type="submission" date="2017-04" db="EMBL/GenBank/DDBJ databases">
        <authorList>
            <person name="Afonso C.L."/>
            <person name="Miller P.J."/>
            <person name="Scott M.A."/>
            <person name="Spackman E."/>
            <person name="Goraichik I."/>
            <person name="Dimitrov K.M."/>
            <person name="Suarez D.L."/>
            <person name="Swayne D.E."/>
        </authorList>
    </citation>
    <scope>NUCLEOTIDE SEQUENCE [LARGE SCALE GENOMIC DNA]</scope>
    <source>
        <strain evidence="2 3">DSM 19625</strain>
    </source>
</reference>
<dbReference type="AlphaFoldDB" id="A0A1W2AL11"/>
<name>A0A1W2AL11_9SPHI</name>
<accession>A0A1W2AL11</accession>
<dbReference type="Pfam" id="PF11412">
    <property type="entry name" value="DsbD_N"/>
    <property type="match status" value="1"/>
</dbReference>
<dbReference type="InterPro" id="IPR028250">
    <property type="entry name" value="DsbDN"/>
</dbReference>
<evidence type="ECO:0000313" key="2">
    <source>
        <dbReference type="EMBL" id="SMC60918.1"/>
    </source>
</evidence>
<dbReference type="Proteomes" id="UP000192678">
    <property type="component" value="Unassembled WGS sequence"/>
</dbReference>
<dbReference type="Gene3D" id="2.60.40.1250">
    <property type="entry name" value="Thiol:disulfide interchange protein DsbD, N-terminal domain"/>
    <property type="match status" value="1"/>
</dbReference>